<feature type="region of interest" description="Disordered" evidence="6">
    <location>
        <begin position="601"/>
        <end position="626"/>
    </location>
</feature>
<dbReference type="RefSeq" id="WP_185448934.1">
    <property type="nucleotide sequence ID" value="NZ_CP043661.1"/>
</dbReference>
<gene>
    <name evidence="8" type="ORF">F1D05_01285</name>
</gene>
<dbReference type="Gene3D" id="3.50.50.60">
    <property type="entry name" value="FAD/NAD(P)-binding domain"/>
    <property type="match status" value="2"/>
</dbReference>
<dbReference type="KEGG" id="kqi:F1D05_01285"/>
<reference evidence="9" key="1">
    <citation type="submission" date="2019-09" db="EMBL/GenBank/DDBJ databases">
        <title>Antimicrobial potential of Antarctic Bacteria.</title>
        <authorList>
            <person name="Benaud N."/>
            <person name="Edwards R.J."/>
            <person name="Ferrari B.C."/>
        </authorList>
    </citation>
    <scope>NUCLEOTIDE SEQUENCE [LARGE SCALE GENOMIC DNA]</scope>
    <source>
        <strain evidence="9">SPB151</strain>
    </source>
</reference>
<organism evidence="8 9">
    <name type="scientific">Kribbella qitaiheensis</name>
    <dbReference type="NCBI Taxonomy" id="1544730"/>
    <lineage>
        <taxon>Bacteria</taxon>
        <taxon>Bacillati</taxon>
        <taxon>Actinomycetota</taxon>
        <taxon>Actinomycetes</taxon>
        <taxon>Propionibacteriales</taxon>
        <taxon>Kribbellaceae</taxon>
        <taxon>Kribbella</taxon>
    </lineage>
</organism>
<dbReference type="PROSITE" id="PS51379">
    <property type="entry name" value="4FE4S_FER_2"/>
    <property type="match status" value="1"/>
</dbReference>
<proteinExistence type="inferred from homology"/>
<keyword evidence="3" id="KW-0285">Flavoprotein</keyword>
<dbReference type="EMBL" id="CP043661">
    <property type="protein sequence ID" value="QNE22719.1"/>
    <property type="molecule type" value="Genomic_DNA"/>
</dbReference>
<feature type="domain" description="4Fe-4S ferredoxin-type" evidence="7">
    <location>
        <begin position="328"/>
        <end position="359"/>
    </location>
</feature>
<comment type="similarity">
    <text evidence="2">Belongs to the GMC oxidoreductase family.</text>
</comment>
<dbReference type="PANTHER" id="PTHR42784">
    <property type="entry name" value="PYRANOSE 2-OXIDASE"/>
    <property type="match status" value="1"/>
</dbReference>
<evidence type="ECO:0000256" key="6">
    <source>
        <dbReference type="SAM" id="MobiDB-lite"/>
    </source>
</evidence>
<keyword evidence="5" id="KW-0560">Oxidoreductase</keyword>
<accession>A0A7G6X904</accession>
<dbReference type="Pfam" id="PF05199">
    <property type="entry name" value="GMC_oxred_C"/>
    <property type="match status" value="1"/>
</dbReference>
<evidence type="ECO:0000256" key="5">
    <source>
        <dbReference type="ARBA" id="ARBA00023002"/>
    </source>
</evidence>
<dbReference type="Proteomes" id="UP000515563">
    <property type="component" value="Chromosome"/>
</dbReference>
<evidence type="ECO:0000313" key="9">
    <source>
        <dbReference type="Proteomes" id="UP000515563"/>
    </source>
</evidence>
<dbReference type="InterPro" id="IPR036188">
    <property type="entry name" value="FAD/NAD-bd_sf"/>
</dbReference>
<dbReference type="InterPro" id="IPR007867">
    <property type="entry name" value="GMC_OxRtase_C"/>
</dbReference>
<sequence length="675" mass="71298">MGGSLSGQQRLVLGWLAELAVPADEFPSARDVGVVEFVERVLAEDRPDWLPRVVRGLEVAGMEPDLDVVLADPDGAWLVRLLAQGFYAGEGQYDGQPAAWVMVGWQPAAGGPWEPVELELAVTPRAALADRYDCVIIGSGAGGGAAAQVVAESGRSVLVVETGRYPATDDLTRDHLRNPRSVVGLPAPTDPDPRGRPRVSVVDGERRVVLPPDGRWGNNAFTVGGGTRVYGAQAWRFVPRDFRMASTYGVPEGSGLADWPISYDDLEPYYSLAEQRFGVSGGGVDPWHDPRSIPLPMPPMPRSATTQRLAAAAERLGWGTLDVPLLINSEDRDGRSGCVRCGQCVGFACPVEAKAGTHNTALPAALATGRCTLVTETTAERLVVDSRGRVTGVALVAADADGRIWRRTVDCADVLIAAGATETPRLLLNSAHDGEPRGLGNNLDQVGRYLQAHVYAGAVGLFDDEVAELIGPGVSIATCDFRHGNDGIIGGGMLANEFVPTPAATYDYLTGAGLIPRAGSAGKQAMRREARRMLRVVGPIQEVSSADSRVRVDPGVADRFGNPVVEISGSIHPEDFRAQAYMSEKARQWLAEAGAVRTAVGGAGTPNRASVGQHQAGTCRMGDDPARSVVDPDGRVWGHDNVRIVDGSVNVTNGGVNPVLTILAGSLRTAAHLVS</sequence>
<dbReference type="Pfam" id="PF00732">
    <property type="entry name" value="GMC_oxred_N"/>
    <property type="match status" value="1"/>
</dbReference>
<dbReference type="GO" id="GO:0016614">
    <property type="term" value="F:oxidoreductase activity, acting on CH-OH group of donors"/>
    <property type="evidence" value="ECO:0007669"/>
    <property type="project" value="InterPro"/>
</dbReference>
<comment type="cofactor">
    <cofactor evidence="1">
        <name>FAD</name>
        <dbReference type="ChEBI" id="CHEBI:57692"/>
    </cofactor>
</comment>
<protein>
    <submittedName>
        <fullName evidence="8">GMC family oxidoreductase</fullName>
    </submittedName>
</protein>
<dbReference type="InterPro" id="IPR051473">
    <property type="entry name" value="P2Ox-like"/>
</dbReference>
<evidence type="ECO:0000256" key="2">
    <source>
        <dbReference type="ARBA" id="ARBA00010790"/>
    </source>
</evidence>
<keyword evidence="9" id="KW-1185">Reference proteome</keyword>
<feature type="compositionally biased region" description="Polar residues" evidence="6">
    <location>
        <begin position="607"/>
        <end position="616"/>
    </location>
</feature>
<evidence type="ECO:0000256" key="4">
    <source>
        <dbReference type="ARBA" id="ARBA00022827"/>
    </source>
</evidence>
<dbReference type="GO" id="GO:0050660">
    <property type="term" value="F:flavin adenine dinucleotide binding"/>
    <property type="evidence" value="ECO:0007669"/>
    <property type="project" value="InterPro"/>
</dbReference>
<evidence type="ECO:0000256" key="1">
    <source>
        <dbReference type="ARBA" id="ARBA00001974"/>
    </source>
</evidence>
<keyword evidence="4" id="KW-0274">FAD</keyword>
<evidence type="ECO:0000256" key="3">
    <source>
        <dbReference type="ARBA" id="ARBA00022630"/>
    </source>
</evidence>
<dbReference type="InterPro" id="IPR017896">
    <property type="entry name" value="4Fe4S_Fe-S-bd"/>
</dbReference>
<dbReference type="AlphaFoldDB" id="A0A7G6X904"/>
<dbReference type="PANTHER" id="PTHR42784:SF1">
    <property type="entry name" value="PYRANOSE 2-OXIDASE"/>
    <property type="match status" value="1"/>
</dbReference>
<dbReference type="InterPro" id="IPR000172">
    <property type="entry name" value="GMC_OxRdtase_N"/>
</dbReference>
<reference evidence="8 9" key="2">
    <citation type="journal article" date="2020" name="Microbiol. Resour. Announc.">
        <title>Antarctic desert soil bacteria exhibit high novel natural product potential, evaluated through long-read genome sequencing and comparative genomics.</title>
        <authorList>
            <person name="Benaud N."/>
            <person name="Edwards R.J."/>
            <person name="Amos T.G."/>
            <person name="D'Agostino P.M."/>
            <person name="Gutierrez-Chavez C."/>
            <person name="Montgomery K."/>
            <person name="Nicetic I."/>
            <person name="Ferrari B.C."/>
        </authorList>
    </citation>
    <scope>NUCLEOTIDE SEQUENCE [LARGE SCALE GENOMIC DNA]</scope>
    <source>
        <strain evidence="8 9">SPB151</strain>
    </source>
</reference>
<evidence type="ECO:0000259" key="7">
    <source>
        <dbReference type="PROSITE" id="PS51379"/>
    </source>
</evidence>
<name>A0A7G6X904_9ACTN</name>
<dbReference type="SUPFAM" id="SSF51905">
    <property type="entry name" value="FAD/NAD(P)-binding domain"/>
    <property type="match status" value="1"/>
</dbReference>
<evidence type="ECO:0000313" key="8">
    <source>
        <dbReference type="EMBL" id="QNE22719.1"/>
    </source>
</evidence>